<dbReference type="RefSeq" id="WP_188652752.1">
    <property type="nucleotide sequence ID" value="NZ_BMIN01000006.1"/>
</dbReference>
<sequence length="77" mass="9308">MSYIATRDFLEGYIGYLFEETEKGIRTVITETPPSIDFYSPYEVEEKENEIIVRQTLAELTDWRKERCEYCRNYIHD</sequence>
<dbReference type="EMBL" id="BMIN01000006">
    <property type="protein sequence ID" value="GGD10005.1"/>
    <property type="molecule type" value="Genomic_DNA"/>
</dbReference>
<accession>A0ABQ1Q1L2</accession>
<organism evidence="1 2">
    <name type="scientific">Pontibacillus salipaludis</name>
    <dbReference type="NCBI Taxonomy" id="1697394"/>
    <lineage>
        <taxon>Bacteria</taxon>
        <taxon>Bacillati</taxon>
        <taxon>Bacillota</taxon>
        <taxon>Bacilli</taxon>
        <taxon>Bacillales</taxon>
        <taxon>Bacillaceae</taxon>
        <taxon>Pontibacillus</taxon>
    </lineage>
</organism>
<reference evidence="2" key="1">
    <citation type="journal article" date="2019" name="Int. J. Syst. Evol. Microbiol.">
        <title>The Global Catalogue of Microorganisms (GCM) 10K type strain sequencing project: providing services to taxonomists for standard genome sequencing and annotation.</title>
        <authorList>
            <consortium name="The Broad Institute Genomics Platform"/>
            <consortium name="The Broad Institute Genome Sequencing Center for Infectious Disease"/>
            <person name="Wu L."/>
            <person name="Ma J."/>
        </authorList>
    </citation>
    <scope>NUCLEOTIDE SEQUENCE [LARGE SCALE GENOMIC DNA]</scope>
    <source>
        <strain evidence="2">CGMCC 1.15353</strain>
    </source>
</reference>
<gene>
    <name evidence="1" type="ORF">GCM10011389_16920</name>
</gene>
<dbReference type="Proteomes" id="UP000642571">
    <property type="component" value="Unassembled WGS sequence"/>
</dbReference>
<name>A0ABQ1Q1L2_9BACI</name>
<evidence type="ECO:0000313" key="2">
    <source>
        <dbReference type="Proteomes" id="UP000642571"/>
    </source>
</evidence>
<evidence type="ECO:0000313" key="1">
    <source>
        <dbReference type="EMBL" id="GGD10005.1"/>
    </source>
</evidence>
<protein>
    <submittedName>
        <fullName evidence="1">Uncharacterized protein</fullName>
    </submittedName>
</protein>
<keyword evidence="2" id="KW-1185">Reference proteome</keyword>
<comment type="caution">
    <text evidence="1">The sequence shown here is derived from an EMBL/GenBank/DDBJ whole genome shotgun (WGS) entry which is preliminary data.</text>
</comment>
<proteinExistence type="predicted"/>